<dbReference type="GO" id="GO:0006355">
    <property type="term" value="P:regulation of DNA-templated transcription"/>
    <property type="evidence" value="ECO:0007669"/>
    <property type="project" value="InterPro"/>
</dbReference>
<keyword evidence="3" id="KW-0804">Transcription</keyword>
<dbReference type="Pfam" id="PF00196">
    <property type="entry name" value="GerE"/>
    <property type="match status" value="1"/>
</dbReference>
<dbReference type="PROSITE" id="PS50043">
    <property type="entry name" value="HTH_LUXR_2"/>
    <property type="match status" value="1"/>
</dbReference>
<dbReference type="InterPro" id="IPR036388">
    <property type="entry name" value="WH-like_DNA-bd_sf"/>
</dbReference>
<protein>
    <submittedName>
        <fullName evidence="4">Response regulator transcription factor</fullName>
    </submittedName>
</protein>
<dbReference type="GO" id="GO:0003677">
    <property type="term" value="F:DNA binding"/>
    <property type="evidence" value="ECO:0007669"/>
    <property type="project" value="UniProtKB-KW"/>
</dbReference>
<dbReference type="InterPro" id="IPR000792">
    <property type="entry name" value="Tscrpt_reg_LuxR_C"/>
</dbReference>
<dbReference type="SUPFAM" id="SSF46894">
    <property type="entry name" value="C-terminal effector domain of the bipartite response regulators"/>
    <property type="match status" value="1"/>
</dbReference>
<evidence type="ECO:0000313" key="5">
    <source>
        <dbReference type="Proteomes" id="UP000478463"/>
    </source>
</evidence>
<dbReference type="CDD" id="cd06170">
    <property type="entry name" value="LuxR_C_like"/>
    <property type="match status" value="1"/>
</dbReference>
<organism evidence="4 5">
    <name type="scientific">Eggerthella guodeyinii</name>
    <dbReference type="NCBI Taxonomy" id="2690837"/>
    <lineage>
        <taxon>Bacteria</taxon>
        <taxon>Bacillati</taxon>
        <taxon>Actinomycetota</taxon>
        <taxon>Coriobacteriia</taxon>
        <taxon>Eggerthellales</taxon>
        <taxon>Eggerthellaceae</taxon>
        <taxon>Eggerthella</taxon>
    </lineage>
</organism>
<dbReference type="PRINTS" id="PR00038">
    <property type="entry name" value="HTHLUXR"/>
</dbReference>
<dbReference type="SMART" id="SM00421">
    <property type="entry name" value="HTH_LUXR"/>
    <property type="match status" value="1"/>
</dbReference>
<dbReference type="Proteomes" id="UP000478463">
    <property type="component" value="Chromosome"/>
</dbReference>
<dbReference type="AlphaFoldDB" id="A0A6L7ITU4"/>
<dbReference type="PANTHER" id="PTHR44688">
    <property type="entry name" value="DNA-BINDING TRANSCRIPTIONAL ACTIVATOR DEVR_DOSR"/>
    <property type="match status" value="1"/>
</dbReference>
<proteinExistence type="predicted"/>
<keyword evidence="1" id="KW-0805">Transcription regulation</keyword>
<keyword evidence="2" id="KW-0238">DNA-binding</keyword>
<dbReference type="Gene3D" id="1.10.10.10">
    <property type="entry name" value="Winged helix-like DNA-binding domain superfamily/Winged helix DNA-binding domain"/>
    <property type="match status" value="1"/>
</dbReference>
<evidence type="ECO:0000256" key="1">
    <source>
        <dbReference type="ARBA" id="ARBA00023015"/>
    </source>
</evidence>
<reference evidence="4 5" key="1">
    <citation type="submission" date="2020-10" db="EMBL/GenBank/DDBJ databases">
        <title>Eggerthella sp. nov., isolated from human feces.</title>
        <authorList>
            <person name="Yajun G."/>
        </authorList>
    </citation>
    <scope>NUCLEOTIDE SEQUENCE [LARGE SCALE GENOMIC DNA]</scope>
    <source>
        <strain evidence="4 5">HF-1101</strain>
    </source>
</reference>
<evidence type="ECO:0000256" key="2">
    <source>
        <dbReference type="ARBA" id="ARBA00023125"/>
    </source>
</evidence>
<dbReference type="KEGG" id="egd:GS424_013620"/>
<dbReference type="PANTHER" id="PTHR44688:SF16">
    <property type="entry name" value="DNA-BINDING TRANSCRIPTIONAL ACTIVATOR DEVR_DOSR"/>
    <property type="match status" value="1"/>
</dbReference>
<dbReference type="EMBL" id="CP063310">
    <property type="protein sequence ID" value="QOS67545.1"/>
    <property type="molecule type" value="Genomic_DNA"/>
</dbReference>
<accession>A0A6L7ITU4</accession>
<sequence>MTYLLFFYNIAISFASLYLCSTYLRLYRAEGVSTFLYVALLYLLYFIDIIVLYMFDFIPEFEATLTWLQETAPYVYASLSLAMLLCYRLILTSSFDRSHPNQEAAFWMMCFLGTVVSWTIPDFAVSVIAEWVISTVLRLWVVMFGMRMLLVRTVRSNRSEAFALAAALAVFVACEIADSIITFQGVQANIYPLRRVPMEVLGCAYLAAGFLYLRYRRYLERKASEADLIPVVAHRYGLTKREEEMLRMLAEGMSNRAISEREYISVGTVKTHAHNTYKKLGISGRSELDGFLAQELEKASRPKRPS</sequence>
<name>A0A6L7ITU4_9ACTN</name>
<dbReference type="InterPro" id="IPR016032">
    <property type="entry name" value="Sig_transdc_resp-reg_C-effctor"/>
</dbReference>
<evidence type="ECO:0000256" key="3">
    <source>
        <dbReference type="ARBA" id="ARBA00023163"/>
    </source>
</evidence>
<gene>
    <name evidence="4" type="ORF">GS424_013620</name>
</gene>
<dbReference type="RefSeq" id="WP_160942538.1">
    <property type="nucleotide sequence ID" value="NZ_CP063310.1"/>
</dbReference>
<evidence type="ECO:0000313" key="4">
    <source>
        <dbReference type="EMBL" id="QOS67545.1"/>
    </source>
</evidence>